<feature type="region of interest" description="Disordered" evidence="1">
    <location>
        <begin position="399"/>
        <end position="432"/>
    </location>
</feature>
<organism evidence="3 4">
    <name type="scientific">Clonorchis sinensis</name>
    <name type="common">Chinese liver fluke</name>
    <dbReference type="NCBI Taxonomy" id="79923"/>
    <lineage>
        <taxon>Eukaryota</taxon>
        <taxon>Metazoa</taxon>
        <taxon>Spiralia</taxon>
        <taxon>Lophotrochozoa</taxon>
        <taxon>Platyhelminthes</taxon>
        <taxon>Trematoda</taxon>
        <taxon>Digenea</taxon>
        <taxon>Opisthorchiida</taxon>
        <taxon>Opisthorchiata</taxon>
        <taxon>Opisthorchiidae</taxon>
        <taxon>Clonorchis</taxon>
    </lineage>
</organism>
<feature type="compositionally biased region" description="Basic and acidic residues" evidence="1">
    <location>
        <begin position="399"/>
        <end position="408"/>
    </location>
</feature>
<dbReference type="PANTHER" id="PTHR39158:SF1">
    <property type="entry name" value="DNAJ HOMOLOG SUBFAMILY C MEMBER 28"/>
    <property type="match status" value="1"/>
</dbReference>
<dbReference type="Pfam" id="PF09350">
    <property type="entry name" value="DJC28_CD"/>
    <property type="match status" value="1"/>
</dbReference>
<dbReference type="Gene3D" id="1.10.287.110">
    <property type="entry name" value="DnaJ domain"/>
    <property type="match status" value="1"/>
</dbReference>
<accession>A0A8T1M0M1</accession>
<dbReference type="InterPro" id="IPR052573">
    <property type="entry name" value="DnaJ_C_subfamily_28"/>
</dbReference>
<evidence type="ECO:0000313" key="4">
    <source>
        <dbReference type="Proteomes" id="UP000286415"/>
    </source>
</evidence>
<reference evidence="3 4" key="1">
    <citation type="journal article" date="2018" name="Biotechnol. Adv.">
        <title>Improved genomic resources and new bioinformatic workflow for the carcinogenic parasite Clonorchis sinensis: Biotechnological implications.</title>
        <authorList>
            <person name="Wang D."/>
            <person name="Korhonen P.K."/>
            <person name="Gasser R.B."/>
            <person name="Young N.D."/>
        </authorList>
    </citation>
    <scope>NUCLEOTIDE SEQUENCE [LARGE SCALE GENOMIC DNA]</scope>
    <source>
        <strain evidence="3">Cs-k2</strain>
    </source>
</reference>
<name>A0A8T1M0M1_CLOSI</name>
<reference evidence="3 4" key="2">
    <citation type="journal article" date="2021" name="Genomics">
        <title>High-quality reference genome for Clonorchis sinensis.</title>
        <authorList>
            <person name="Young N.D."/>
            <person name="Stroehlein A.J."/>
            <person name="Kinkar L."/>
            <person name="Wang T."/>
            <person name="Sohn W.M."/>
            <person name="Chang B.C.H."/>
            <person name="Kaur P."/>
            <person name="Weisz D."/>
            <person name="Dudchenko O."/>
            <person name="Aiden E.L."/>
            <person name="Korhonen P.K."/>
            <person name="Gasser R.B."/>
        </authorList>
    </citation>
    <scope>NUCLEOTIDE SEQUENCE [LARGE SCALE GENOMIC DNA]</scope>
    <source>
        <strain evidence="3">Cs-k2</strain>
    </source>
</reference>
<evidence type="ECO:0000256" key="1">
    <source>
        <dbReference type="SAM" id="MobiDB-lite"/>
    </source>
</evidence>
<dbReference type="CDD" id="cd06257">
    <property type="entry name" value="DnaJ"/>
    <property type="match status" value="1"/>
</dbReference>
<sequence length="471" mass="53955">MDFVAHFRLVRLHSLTMVSLRLSNRRRDLVELIYRPTHGICLKFWNTVQLLGRPLPCNRFFPREFSSSKPKSPGPNLTVESAFAALGIDVNSSPEQCRESYLRLAKKLHPDSSVYSSGASDGKDGYESKASAAFQHLHEAYLIAYEAATSVRNQKLPNQDRQVDVDESVVRHRAPQHRQYLETDSANLGSAVVSGMTPSERQKQLQTQRFVRGVYASADYRLQRLSESMLCPDSEETTELTPVTRRPTKKKPISLIERMADELIEESMRRGDFDNLQGHGRPLPEHPSHHEIFVDRSTHKLTRILANQGYLPEWIQQGKELRTQWENSIDKLRKLHSQVDSPHTNILWKKAVLEFQEEAKKINRSIDRYNLMVPALHLQRCHVDASTIIQEILKSKEANVDDTTKESSDSAPNGRSLDDEDEGLGSNNDNIGEISDKNIWDPRYIGELMRDFYRELAKAFVSSLRGFKNHR</sequence>
<comment type="caution">
    <text evidence="3">The sequence shown here is derived from an EMBL/GenBank/DDBJ whole genome shotgun (WGS) entry which is preliminary data.</text>
</comment>
<proteinExistence type="predicted"/>
<dbReference type="SUPFAM" id="SSF46565">
    <property type="entry name" value="Chaperone J-domain"/>
    <property type="match status" value="1"/>
</dbReference>
<dbReference type="PANTHER" id="PTHR39158">
    <property type="entry name" value="OS08G0560600 PROTEIN"/>
    <property type="match status" value="1"/>
</dbReference>
<dbReference type="InterPro" id="IPR036869">
    <property type="entry name" value="J_dom_sf"/>
</dbReference>
<dbReference type="AlphaFoldDB" id="A0A8T1M0M1"/>
<dbReference type="OrthoDB" id="1922282at2759"/>
<dbReference type="PROSITE" id="PS50076">
    <property type="entry name" value="DNAJ_2"/>
    <property type="match status" value="1"/>
</dbReference>
<feature type="domain" description="J" evidence="2">
    <location>
        <begin position="81"/>
        <end position="153"/>
    </location>
</feature>
<evidence type="ECO:0000313" key="3">
    <source>
        <dbReference type="EMBL" id="KAG5442763.1"/>
    </source>
</evidence>
<dbReference type="EMBL" id="NIRI02000056">
    <property type="protein sequence ID" value="KAG5442763.1"/>
    <property type="molecule type" value="Genomic_DNA"/>
</dbReference>
<dbReference type="InterPro" id="IPR001623">
    <property type="entry name" value="DnaJ_domain"/>
</dbReference>
<gene>
    <name evidence="3" type="ORF">CSKR_202638</name>
</gene>
<dbReference type="Proteomes" id="UP000286415">
    <property type="component" value="Unassembled WGS sequence"/>
</dbReference>
<evidence type="ECO:0000259" key="2">
    <source>
        <dbReference type="PROSITE" id="PS50076"/>
    </source>
</evidence>
<protein>
    <submittedName>
        <fullName evidence="3">DnaJ sub C member 28</fullName>
    </submittedName>
</protein>
<dbReference type="InterPro" id="IPR018961">
    <property type="entry name" value="DnaJ_homolog_subfam-C_membr-28"/>
</dbReference>
<keyword evidence="4" id="KW-1185">Reference proteome</keyword>